<dbReference type="Gene3D" id="2.30.42.10">
    <property type="match status" value="2"/>
</dbReference>
<dbReference type="GO" id="GO:0004175">
    <property type="term" value="F:endopeptidase activity"/>
    <property type="evidence" value="ECO:0007669"/>
    <property type="project" value="TreeGrafter"/>
</dbReference>
<feature type="domain" description="PDZ" evidence="2">
    <location>
        <begin position="282"/>
        <end position="356"/>
    </location>
</feature>
<feature type="compositionally biased region" description="Polar residues" evidence="1">
    <location>
        <begin position="45"/>
        <end position="57"/>
    </location>
</feature>
<dbReference type="InterPro" id="IPR036034">
    <property type="entry name" value="PDZ_sf"/>
</dbReference>
<dbReference type="RefSeq" id="XP_005833627.1">
    <property type="nucleotide sequence ID" value="XM_005833570.1"/>
</dbReference>
<dbReference type="SUPFAM" id="SSF117839">
    <property type="entry name" value="WWE domain"/>
    <property type="match status" value="1"/>
</dbReference>
<dbReference type="SUPFAM" id="SSF50156">
    <property type="entry name" value="PDZ domain-like"/>
    <property type="match status" value="2"/>
</dbReference>
<evidence type="ECO:0000313" key="5">
    <source>
        <dbReference type="Proteomes" id="UP000011087"/>
    </source>
</evidence>
<reference evidence="4" key="3">
    <citation type="submission" date="2015-06" db="UniProtKB">
        <authorList>
            <consortium name="EnsemblProtists"/>
        </authorList>
    </citation>
    <scope>IDENTIFICATION</scope>
</reference>
<keyword evidence="5" id="KW-1185">Reference proteome</keyword>
<feature type="compositionally biased region" description="Basic and acidic residues" evidence="1">
    <location>
        <begin position="25"/>
        <end position="36"/>
    </location>
</feature>
<accession>L1JEA2</accession>
<dbReference type="InterPro" id="IPR037197">
    <property type="entry name" value="WWE_dom_sf"/>
</dbReference>
<dbReference type="HOGENOM" id="CLU_464208_0_0_1"/>
<dbReference type="EnsemblProtists" id="EKX46647">
    <property type="protein sequence ID" value="EKX46647"/>
    <property type="gene ID" value="GUITHDRAFT_107431"/>
</dbReference>
<dbReference type="KEGG" id="gtt:GUITHDRAFT_107431"/>
<dbReference type="Proteomes" id="UP000011087">
    <property type="component" value="Unassembled WGS sequence"/>
</dbReference>
<dbReference type="OrthoDB" id="10663841at2759"/>
<evidence type="ECO:0000259" key="2">
    <source>
        <dbReference type="PROSITE" id="PS50106"/>
    </source>
</evidence>
<dbReference type="InterPro" id="IPR041489">
    <property type="entry name" value="PDZ_6"/>
</dbReference>
<protein>
    <recommendedName>
        <fullName evidence="2">PDZ domain-containing protein</fullName>
    </recommendedName>
</protein>
<dbReference type="SMART" id="SM00228">
    <property type="entry name" value="PDZ"/>
    <property type="match status" value="2"/>
</dbReference>
<feature type="region of interest" description="Disordered" evidence="1">
    <location>
        <begin position="25"/>
        <end position="67"/>
    </location>
</feature>
<feature type="compositionally biased region" description="Basic residues" evidence="1">
    <location>
        <begin position="375"/>
        <end position="385"/>
    </location>
</feature>
<dbReference type="GeneID" id="17303338"/>
<reference evidence="3 5" key="1">
    <citation type="journal article" date="2012" name="Nature">
        <title>Algal genomes reveal evolutionary mosaicism and the fate of nucleomorphs.</title>
        <authorList>
            <consortium name="DOE Joint Genome Institute"/>
            <person name="Curtis B.A."/>
            <person name="Tanifuji G."/>
            <person name="Burki F."/>
            <person name="Gruber A."/>
            <person name="Irimia M."/>
            <person name="Maruyama S."/>
            <person name="Arias M.C."/>
            <person name="Ball S.G."/>
            <person name="Gile G.H."/>
            <person name="Hirakawa Y."/>
            <person name="Hopkins J.F."/>
            <person name="Kuo A."/>
            <person name="Rensing S.A."/>
            <person name="Schmutz J."/>
            <person name="Symeonidi A."/>
            <person name="Elias M."/>
            <person name="Eveleigh R.J."/>
            <person name="Herman E.K."/>
            <person name="Klute M.J."/>
            <person name="Nakayama T."/>
            <person name="Obornik M."/>
            <person name="Reyes-Prieto A."/>
            <person name="Armbrust E.V."/>
            <person name="Aves S.J."/>
            <person name="Beiko R.G."/>
            <person name="Coutinho P."/>
            <person name="Dacks J.B."/>
            <person name="Durnford D.G."/>
            <person name="Fast N.M."/>
            <person name="Green B.R."/>
            <person name="Grisdale C.J."/>
            <person name="Hempel F."/>
            <person name="Henrissat B."/>
            <person name="Hoppner M.P."/>
            <person name="Ishida K."/>
            <person name="Kim E."/>
            <person name="Koreny L."/>
            <person name="Kroth P.G."/>
            <person name="Liu Y."/>
            <person name="Malik S.B."/>
            <person name="Maier U.G."/>
            <person name="McRose D."/>
            <person name="Mock T."/>
            <person name="Neilson J.A."/>
            <person name="Onodera N.T."/>
            <person name="Poole A.M."/>
            <person name="Pritham E.J."/>
            <person name="Richards T.A."/>
            <person name="Rocap G."/>
            <person name="Roy S.W."/>
            <person name="Sarai C."/>
            <person name="Schaack S."/>
            <person name="Shirato S."/>
            <person name="Slamovits C.H."/>
            <person name="Spencer D.F."/>
            <person name="Suzuki S."/>
            <person name="Worden A.Z."/>
            <person name="Zauner S."/>
            <person name="Barry K."/>
            <person name="Bell C."/>
            <person name="Bharti A.K."/>
            <person name="Crow J.A."/>
            <person name="Grimwood J."/>
            <person name="Kramer R."/>
            <person name="Lindquist E."/>
            <person name="Lucas S."/>
            <person name="Salamov A."/>
            <person name="McFadden G.I."/>
            <person name="Lane C.E."/>
            <person name="Keeling P.J."/>
            <person name="Gray M.W."/>
            <person name="Grigoriev I.V."/>
            <person name="Archibald J.M."/>
        </authorList>
    </citation>
    <scope>NUCLEOTIDE SEQUENCE</scope>
    <source>
        <strain evidence="3 5">CCMP2712</strain>
    </source>
</reference>
<evidence type="ECO:0000313" key="3">
    <source>
        <dbReference type="EMBL" id="EKX46647.1"/>
    </source>
</evidence>
<name>L1JEA2_GUITC</name>
<feature type="region of interest" description="Disordered" evidence="1">
    <location>
        <begin position="372"/>
        <end position="394"/>
    </location>
</feature>
<gene>
    <name evidence="3" type="ORF">GUITHDRAFT_107431</name>
</gene>
<dbReference type="PANTHER" id="PTHR32060:SF22">
    <property type="entry name" value="CARBOXYL-TERMINAL-PROCESSING PEPTIDASE 3, CHLOROPLASTIC"/>
    <property type="match status" value="1"/>
</dbReference>
<dbReference type="EMBL" id="JH992993">
    <property type="protein sequence ID" value="EKX46647.1"/>
    <property type="molecule type" value="Genomic_DNA"/>
</dbReference>
<dbReference type="InterPro" id="IPR001478">
    <property type="entry name" value="PDZ"/>
</dbReference>
<feature type="domain" description="PDZ" evidence="2">
    <location>
        <begin position="172"/>
        <end position="260"/>
    </location>
</feature>
<dbReference type="PROSITE" id="PS50106">
    <property type="entry name" value="PDZ"/>
    <property type="match status" value="2"/>
</dbReference>
<evidence type="ECO:0000313" key="4">
    <source>
        <dbReference type="EnsemblProtists" id="EKX46647"/>
    </source>
</evidence>
<proteinExistence type="predicted"/>
<dbReference type="PANTHER" id="PTHR32060">
    <property type="entry name" value="TAIL-SPECIFIC PROTEASE"/>
    <property type="match status" value="1"/>
</dbReference>
<reference evidence="5" key="2">
    <citation type="submission" date="2012-11" db="EMBL/GenBank/DDBJ databases">
        <authorList>
            <person name="Kuo A."/>
            <person name="Curtis B.A."/>
            <person name="Tanifuji G."/>
            <person name="Burki F."/>
            <person name="Gruber A."/>
            <person name="Irimia M."/>
            <person name="Maruyama S."/>
            <person name="Arias M.C."/>
            <person name="Ball S.G."/>
            <person name="Gile G.H."/>
            <person name="Hirakawa Y."/>
            <person name="Hopkins J.F."/>
            <person name="Rensing S.A."/>
            <person name="Schmutz J."/>
            <person name="Symeonidi A."/>
            <person name="Elias M."/>
            <person name="Eveleigh R.J."/>
            <person name="Herman E.K."/>
            <person name="Klute M.J."/>
            <person name="Nakayama T."/>
            <person name="Obornik M."/>
            <person name="Reyes-Prieto A."/>
            <person name="Armbrust E.V."/>
            <person name="Aves S.J."/>
            <person name="Beiko R.G."/>
            <person name="Coutinho P."/>
            <person name="Dacks J.B."/>
            <person name="Durnford D.G."/>
            <person name="Fast N.M."/>
            <person name="Green B.R."/>
            <person name="Grisdale C."/>
            <person name="Hempe F."/>
            <person name="Henrissat B."/>
            <person name="Hoppner M.P."/>
            <person name="Ishida K.-I."/>
            <person name="Kim E."/>
            <person name="Koreny L."/>
            <person name="Kroth P.G."/>
            <person name="Liu Y."/>
            <person name="Malik S.-B."/>
            <person name="Maier U.G."/>
            <person name="McRose D."/>
            <person name="Mock T."/>
            <person name="Neilson J.A."/>
            <person name="Onodera N.T."/>
            <person name="Poole A.M."/>
            <person name="Pritham E.J."/>
            <person name="Richards T.A."/>
            <person name="Rocap G."/>
            <person name="Roy S.W."/>
            <person name="Sarai C."/>
            <person name="Schaack S."/>
            <person name="Shirato S."/>
            <person name="Slamovits C.H."/>
            <person name="Spencer D.F."/>
            <person name="Suzuki S."/>
            <person name="Worden A.Z."/>
            <person name="Zauner S."/>
            <person name="Barry K."/>
            <person name="Bell C."/>
            <person name="Bharti A.K."/>
            <person name="Crow J.A."/>
            <person name="Grimwood J."/>
            <person name="Kramer R."/>
            <person name="Lindquist E."/>
            <person name="Lucas S."/>
            <person name="Salamov A."/>
            <person name="McFadden G.I."/>
            <person name="Lane C.E."/>
            <person name="Keeling P.J."/>
            <person name="Gray M.W."/>
            <person name="Grigoriev I.V."/>
            <person name="Archibald J.M."/>
        </authorList>
    </citation>
    <scope>NUCLEOTIDE SEQUENCE</scope>
    <source>
        <strain evidence="5">CCMP2712</strain>
    </source>
</reference>
<evidence type="ECO:0000256" key="1">
    <source>
        <dbReference type="SAM" id="MobiDB-lite"/>
    </source>
</evidence>
<dbReference type="PaxDb" id="55529-EKX46647"/>
<organism evidence="3">
    <name type="scientific">Guillardia theta (strain CCMP2712)</name>
    <name type="common">Cryptophyte</name>
    <dbReference type="NCBI Taxonomy" id="905079"/>
    <lineage>
        <taxon>Eukaryota</taxon>
        <taxon>Cryptophyceae</taxon>
        <taxon>Pyrenomonadales</taxon>
        <taxon>Geminigeraceae</taxon>
        <taxon>Guillardia</taxon>
    </lineage>
</organism>
<dbReference type="AlphaFoldDB" id="L1JEA2"/>
<dbReference type="Pfam" id="PF17820">
    <property type="entry name" value="PDZ_6"/>
    <property type="match status" value="1"/>
</dbReference>
<sequence>MSSERDKESLEAENERLRREIERMRMLLQRQEKPDLSESDLGSLGEQSSTSLASSLPEQKGANEAIEDSVPASTLLLDGSWQEYDPEICMLIEQAYQGGQRAVCPSHNTVLVFGDMEEQSVEDGEGKVGVQPLYSKPVKRHRSFGRSPVLLALRRRNLVYKEASLRARTEALILHDKSNSADAESMAEVGIGCSLGHDPLSGNIFIAHIRTDSAAALSGRLAAGDVLVSIDGERVTKMEDASLLIGPVGSVVEVEVRYDEKVERVSVVRKSYAPNLPMHTFMRDLEQAEQRYRFDVGVEVDLVGGIPMIVRIREGSPAACSTSLMEGDQIMMIDDCDVINDVVPLESIVQMLEGSPWSRVKLMVARAYPWAPSSPKKKAEKKKRARQEEEQPAQVNMSEFEVELVRGPDLNAEGIRAKLEFEELVKAKKSLQESLKASAKRQNPLMLAKNAVKSVEELKETAQDVVAKAQENFAAAASQVTDKVEESVAPLLEQRWQVLQFGSQVSGLVRNAVSNITRGVSEQVNVRIVGGEDCRSISMLAGNKVESLEVNGEFFGCEFDKSRSQAWAANKKVIGQLNVEGRRMLWWW</sequence>